<feature type="domain" description="DEAD-box RNA helicase Q" evidence="11">
    <location>
        <begin position="18"/>
        <end position="46"/>
    </location>
</feature>
<dbReference type="InterPro" id="IPR001650">
    <property type="entry name" value="Helicase_C-like"/>
</dbReference>
<dbReference type="GO" id="GO:0005829">
    <property type="term" value="C:cytosol"/>
    <property type="evidence" value="ECO:0007669"/>
    <property type="project" value="TreeGrafter"/>
</dbReference>
<keyword evidence="1 7" id="KW-0547">Nucleotide-binding</keyword>
<dbReference type="PANTHER" id="PTHR47959">
    <property type="entry name" value="ATP-DEPENDENT RNA HELICASE RHLE-RELATED"/>
    <property type="match status" value="1"/>
</dbReference>
<dbReference type="EC" id="3.6.4.13" evidence="12"/>
<evidence type="ECO:0000259" key="9">
    <source>
        <dbReference type="PROSITE" id="PS51192"/>
    </source>
</evidence>
<dbReference type="InterPro" id="IPR044742">
    <property type="entry name" value="DEAD/DEAH_RhlB"/>
</dbReference>
<gene>
    <name evidence="12" type="primary">dbpA</name>
    <name evidence="12" type="ORF">IPL58_08655</name>
</gene>
<dbReference type="SMART" id="SM00487">
    <property type="entry name" value="DEXDc"/>
    <property type="match status" value="1"/>
</dbReference>
<dbReference type="InterPro" id="IPR012677">
    <property type="entry name" value="Nucleotide-bd_a/b_plait_sf"/>
</dbReference>
<dbReference type="SMART" id="SM00490">
    <property type="entry name" value="HELICc"/>
    <property type="match status" value="1"/>
</dbReference>
<evidence type="ECO:0000313" key="13">
    <source>
        <dbReference type="Proteomes" id="UP000886689"/>
    </source>
</evidence>
<dbReference type="Gene3D" id="3.40.50.300">
    <property type="entry name" value="P-loop containing nucleotide triphosphate hydrolases"/>
    <property type="match status" value="2"/>
</dbReference>
<dbReference type="EMBL" id="JADJUC010000007">
    <property type="protein sequence ID" value="MBK8524182.1"/>
    <property type="molecule type" value="Genomic_DNA"/>
</dbReference>
<dbReference type="GO" id="GO:0005524">
    <property type="term" value="F:ATP binding"/>
    <property type="evidence" value="ECO:0007669"/>
    <property type="project" value="UniProtKB-KW"/>
</dbReference>
<dbReference type="AlphaFoldDB" id="A0A9D7K3U9"/>
<accession>A0A9D7K3U9</accession>
<dbReference type="InterPro" id="IPR005580">
    <property type="entry name" value="DbpA/CsdA_RNA-bd_dom"/>
</dbReference>
<feature type="compositionally biased region" description="Polar residues" evidence="8">
    <location>
        <begin position="1"/>
        <end position="13"/>
    </location>
</feature>
<feature type="short sequence motif" description="Q motif" evidence="6">
    <location>
        <begin position="18"/>
        <end position="46"/>
    </location>
</feature>
<dbReference type="CDD" id="cd18787">
    <property type="entry name" value="SF2_C_DEAD"/>
    <property type="match status" value="1"/>
</dbReference>
<dbReference type="InterPro" id="IPR014001">
    <property type="entry name" value="Helicase_ATP-bd"/>
</dbReference>
<keyword evidence="2 7" id="KW-0378">Hydrolase</keyword>
<evidence type="ECO:0000256" key="4">
    <source>
        <dbReference type="ARBA" id="ARBA00022840"/>
    </source>
</evidence>
<dbReference type="GO" id="GO:0016787">
    <property type="term" value="F:hydrolase activity"/>
    <property type="evidence" value="ECO:0007669"/>
    <property type="project" value="UniProtKB-KW"/>
</dbReference>
<keyword evidence="3 7" id="KW-0347">Helicase</keyword>
<keyword evidence="4 7" id="KW-0067">ATP-binding</keyword>
<dbReference type="InterPro" id="IPR027417">
    <property type="entry name" value="P-loop_NTPase"/>
</dbReference>
<organism evidence="12 13">
    <name type="scientific">Candidatus Proximibacter danicus</name>
    <dbReference type="NCBI Taxonomy" id="2954365"/>
    <lineage>
        <taxon>Bacteria</taxon>
        <taxon>Pseudomonadati</taxon>
        <taxon>Pseudomonadota</taxon>
        <taxon>Betaproteobacteria</taxon>
        <taxon>Candidatus Proximibacter</taxon>
    </lineage>
</organism>
<evidence type="ECO:0000256" key="8">
    <source>
        <dbReference type="SAM" id="MobiDB-lite"/>
    </source>
</evidence>
<evidence type="ECO:0000259" key="11">
    <source>
        <dbReference type="PROSITE" id="PS51195"/>
    </source>
</evidence>
<dbReference type="Pfam" id="PF00271">
    <property type="entry name" value="Helicase_C"/>
    <property type="match status" value="1"/>
</dbReference>
<evidence type="ECO:0000256" key="5">
    <source>
        <dbReference type="ARBA" id="ARBA00038437"/>
    </source>
</evidence>
<dbReference type="PANTHER" id="PTHR47959:SF1">
    <property type="entry name" value="ATP-DEPENDENT RNA HELICASE DBPA"/>
    <property type="match status" value="1"/>
</dbReference>
<dbReference type="CDD" id="cd00268">
    <property type="entry name" value="DEADc"/>
    <property type="match status" value="1"/>
</dbReference>
<evidence type="ECO:0000256" key="2">
    <source>
        <dbReference type="ARBA" id="ARBA00022801"/>
    </source>
</evidence>
<dbReference type="PROSITE" id="PS51194">
    <property type="entry name" value="HELICASE_CTER"/>
    <property type="match status" value="1"/>
</dbReference>
<comment type="caution">
    <text evidence="12">The sequence shown here is derived from an EMBL/GenBank/DDBJ whole genome shotgun (WGS) entry which is preliminary data.</text>
</comment>
<dbReference type="Gene3D" id="3.30.70.330">
    <property type="match status" value="1"/>
</dbReference>
<dbReference type="InterPro" id="IPR011545">
    <property type="entry name" value="DEAD/DEAH_box_helicase_dom"/>
</dbReference>
<feature type="domain" description="Helicase ATP-binding" evidence="9">
    <location>
        <begin position="49"/>
        <end position="220"/>
    </location>
</feature>
<dbReference type="InterPro" id="IPR050079">
    <property type="entry name" value="DEAD_box_RNA_helicase"/>
</dbReference>
<dbReference type="SUPFAM" id="SSF52540">
    <property type="entry name" value="P-loop containing nucleoside triphosphate hydrolases"/>
    <property type="match status" value="1"/>
</dbReference>
<dbReference type="PROSITE" id="PS00039">
    <property type="entry name" value="DEAD_ATP_HELICASE"/>
    <property type="match status" value="1"/>
</dbReference>
<dbReference type="NCBIfam" id="NF008744">
    <property type="entry name" value="PRK11776.1"/>
    <property type="match status" value="1"/>
</dbReference>
<evidence type="ECO:0000313" key="12">
    <source>
        <dbReference type="EMBL" id="MBK8524182.1"/>
    </source>
</evidence>
<reference evidence="12" key="1">
    <citation type="submission" date="2020-10" db="EMBL/GenBank/DDBJ databases">
        <title>Connecting structure to function with the recovery of over 1000 high-quality activated sludge metagenome-assembled genomes encoding full-length rRNA genes using long-read sequencing.</title>
        <authorList>
            <person name="Singleton C.M."/>
            <person name="Petriglieri F."/>
            <person name="Kristensen J.M."/>
            <person name="Kirkegaard R.H."/>
            <person name="Michaelsen T.Y."/>
            <person name="Andersen M.H."/>
            <person name="Karst S.M."/>
            <person name="Dueholm M.S."/>
            <person name="Nielsen P.H."/>
            <person name="Albertsen M."/>
        </authorList>
    </citation>
    <scope>NUCLEOTIDE SEQUENCE</scope>
    <source>
        <strain evidence="12">Hirt_18-Q3-R61-65_BATAC.395</strain>
    </source>
</reference>
<dbReference type="InterPro" id="IPR000629">
    <property type="entry name" value="RNA-helicase_DEAD-box_CS"/>
</dbReference>
<protein>
    <submittedName>
        <fullName evidence="12">ATP-dependent RNA helicase DbpA</fullName>
        <ecNumber evidence="12">3.6.4.13</ecNumber>
    </submittedName>
</protein>
<comment type="similarity">
    <text evidence="5 7">Belongs to the DEAD box helicase family.</text>
</comment>
<evidence type="ECO:0000256" key="6">
    <source>
        <dbReference type="PROSITE-ProRule" id="PRU00552"/>
    </source>
</evidence>
<dbReference type="Pfam" id="PF00270">
    <property type="entry name" value="DEAD"/>
    <property type="match status" value="1"/>
</dbReference>
<dbReference type="GO" id="GO:0003724">
    <property type="term" value="F:RNA helicase activity"/>
    <property type="evidence" value="ECO:0007669"/>
    <property type="project" value="UniProtKB-EC"/>
</dbReference>
<dbReference type="InterPro" id="IPR014014">
    <property type="entry name" value="RNA_helicase_DEAD_Q_motif"/>
</dbReference>
<dbReference type="PROSITE" id="PS51195">
    <property type="entry name" value="Q_MOTIF"/>
    <property type="match status" value="1"/>
</dbReference>
<evidence type="ECO:0000256" key="1">
    <source>
        <dbReference type="ARBA" id="ARBA00022741"/>
    </source>
</evidence>
<proteinExistence type="inferred from homology"/>
<evidence type="ECO:0000256" key="3">
    <source>
        <dbReference type="ARBA" id="ARBA00022806"/>
    </source>
</evidence>
<dbReference type="Pfam" id="PF03880">
    <property type="entry name" value="DbpA"/>
    <property type="match status" value="1"/>
</dbReference>
<name>A0A9D7K3U9_9PROT</name>
<evidence type="ECO:0000256" key="7">
    <source>
        <dbReference type="RuleBase" id="RU000492"/>
    </source>
</evidence>
<evidence type="ECO:0000259" key="10">
    <source>
        <dbReference type="PROSITE" id="PS51194"/>
    </source>
</evidence>
<sequence length="475" mass="52227">MSDNTSPAATDTTPAGGRSFDELSLSPSIRAALNQLEYHTMTPIQAASLPITLAGHDLIAQAKTGSGKTAAFALALLTNLNPRWFAVQAMVLCPTRELAEQVTQEIRRLARFEDNIKVLSLCGGTTMRPQMASLEHGAHIVVGTPGRMLDHLERGSLQLNGLNTLVLDEADRMLDMGFHDDIVYVAKQCPKARQTLLFSATYPEGIERLARQFLRNPQEVKLLEQHDRSKIRQRFYEIKHEERLQAVGVLLKHYRPVSTLAFCNTKQQCRDLVEVLRGQGFQALTLNGDMEQRERDQVLIQFANRSCSVLVATDVAARGLDIAQLEAVINVDMTPDPEIHVHRIGRTGRADQDGWALSLCSPGDKRRIGAIAQAMGSEPEWHGLGSLQSGNDAPLVPPMVTLQILGGRKEKIRPGDVLGALTGEAGFTREQIGKITVTDWNTYVAVVREIAAESVRRLSAGKVKGKTVKVRALED</sequence>
<dbReference type="GO" id="GO:0003676">
    <property type="term" value="F:nucleic acid binding"/>
    <property type="evidence" value="ECO:0007669"/>
    <property type="project" value="InterPro"/>
</dbReference>
<feature type="region of interest" description="Disordered" evidence="8">
    <location>
        <begin position="1"/>
        <end position="20"/>
    </location>
</feature>
<dbReference type="Proteomes" id="UP000886689">
    <property type="component" value="Unassembled WGS sequence"/>
</dbReference>
<dbReference type="PROSITE" id="PS51192">
    <property type="entry name" value="HELICASE_ATP_BIND_1"/>
    <property type="match status" value="1"/>
</dbReference>
<feature type="domain" description="Helicase C-terminal" evidence="10">
    <location>
        <begin position="230"/>
        <end position="395"/>
    </location>
</feature>